<dbReference type="AlphaFoldDB" id="A0A1G4RCA5"/>
<dbReference type="Pfam" id="PF14398">
    <property type="entry name" value="ATPgrasp_YheCD"/>
    <property type="match status" value="1"/>
</dbReference>
<dbReference type="GO" id="GO:0016874">
    <property type="term" value="F:ligase activity"/>
    <property type="evidence" value="ECO:0007669"/>
    <property type="project" value="UniProtKB-KW"/>
</dbReference>
<name>A0A1G4RCA5_9BACL</name>
<protein>
    <submittedName>
        <fullName evidence="1">Glutathione synthase/RimK-type ligase, ATP-grasp superfamily</fullName>
    </submittedName>
</protein>
<dbReference type="InterPro" id="IPR026838">
    <property type="entry name" value="YheC/D"/>
</dbReference>
<dbReference type="Gene3D" id="3.30.470.20">
    <property type="entry name" value="ATP-grasp fold, B domain"/>
    <property type="match status" value="1"/>
</dbReference>
<reference evidence="2" key="1">
    <citation type="submission" date="2016-10" db="EMBL/GenBank/DDBJ databases">
        <authorList>
            <person name="Varghese N."/>
            <person name="Submissions S."/>
        </authorList>
    </citation>
    <scope>NUCLEOTIDE SEQUENCE [LARGE SCALE GENOMIC DNA]</scope>
    <source>
        <strain evidence="2">CGMCC 1.8946</strain>
    </source>
</reference>
<evidence type="ECO:0000313" key="2">
    <source>
        <dbReference type="Proteomes" id="UP000198601"/>
    </source>
</evidence>
<dbReference type="STRING" id="624147.SAMN04487970_101465"/>
<accession>A0A1G4RCA5</accession>
<dbReference type="RefSeq" id="WP_090671380.1">
    <property type="nucleotide sequence ID" value="NZ_FMTT01000014.1"/>
</dbReference>
<dbReference type="Proteomes" id="UP000198601">
    <property type="component" value="Unassembled WGS sequence"/>
</dbReference>
<dbReference type="EMBL" id="FMTT01000014">
    <property type="protein sequence ID" value="SCW54494.1"/>
    <property type="molecule type" value="Genomic_DNA"/>
</dbReference>
<sequence length="389" mass="44310">MGIQLGVLAMYMPGKKLEELSFYRKLSVCGQKLGVDVFVFTPDDVDDNPSRIHALAYNQATRSWTRRWVGFPPIVYDRCRYHGADNYRKITRFRQKYTKLRYLSRPLANKWTIHRLLSENENITPHLPSTIHYRNRKQLEQFLKKHPIVYMKPKSGTGGRGIVRLQRLPGGRSYLMQGRDAERRILPANKVTAAQIPARLAGWGLQSKYIVQQGIPLELKDGRVHDFRMLVQKDGQGKWQVTGCAGRIGPPFSVTSNLHGGGTAISMESLLKSRFGTEEKVKSIQETAYTLGLHIAQHLEAKFGTFCEAGIDLAVDPSGHVWLLEVNPKPSRDVFRRTGDLQTYRRAIRRPIEFALHLLQQRAATKANTKPFELVPQSQQSESHQDQSV</sequence>
<keyword evidence="2" id="KW-1185">Reference proteome</keyword>
<organism evidence="1 2">
    <name type="scientific">Paenibacillus tianmuensis</name>
    <dbReference type="NCBI Taxonomy" id="624147"/>
    <lineage>
        <taxon>Bacteria</taxon>
        <taxon>Bacillati</taxon>
        <taxon>Bacillota</taxon>
        <taxon>Bacilli</taxon>
        <taxon>Bacillales</taxon>
        <taxon>Paenibacillaceae</taxon>
        <taxon>Paenibacillus</taxon>
    </lineage>
</organism>
<keyword evidence="1" id="KW-0436">Ligase</keyword>
<dbReference type="SUPFAM" id="SSF56059">
    <property type="entry name" value="Glutathione synthetase ATP-binding domain-like"/>
    <property type="match status" value="1"/>
</dbReference>
<gene>
    <name evidence="1" type="ORF">SAMN04487970_101465</name>
</gene>
<evidence type="ECO:0000313" key="1">
    <source>
        <dbReference type="EMBL" id="SCW54494.1"/>
    </source>
</evidence>
<dbReference type="OrthoDB" id="7869153at2"/>
<proteinExistence type="predicted"/>